<comment type="similarity">
    <text evidence="1">Belongs to the bacterial ring-hydroxylating dioxygenase beta subunit family.</text>
</comment>
<evidence type="ECO:0000256" key="1">
    <source>
        <dbReference type="ARBA" id="ARBA00009570"/>
    </source>
</evidence>
<proteinExistence type="inferred from homology"/>
<dbReference type="GO" id="GO:0016491">
    <property type="term" value="F:oxidoreductase activity"/>
    <property type="evidence" value="ECO:0007669"/>
    <property type="project" value="UniProtKB-KW"/>
</dbReference>
<organism evidence="3 4">
    <name type="scientific">Telmatospirillum siberiense</name>
    <dbReference type="NCBI Taxonomy" id="382514"/>
    <lineage>
        <taxon>Bacteria</taxon>
        <taxon>Pseudomonadati</taxon>
        <taxon>Pseudomonadota</taxon>
        <taxon>Alphaproteobacteria</taxon>
        <taxon>Rhodospirillales</taxon>
        <taxon>Rhodospirillaceae</taxon>
        <taxon>Telmatospirillum</taxon>
    </lineage>
</organism>
<keyword evidence="4" id="KW-1185">Reference proteome</keyword>
<reference evidence="4" key="1">
    <citation type="submission" date="2017-12" db="EMBL/GenBank/DDBJ databases">
        <title>Draft genome sequence of Telmatospirillum siberiense 26-4b1T, an acidotolerant peatland alphaproteobacterium potentially involved in sulfur cycling.</title>
        <authorList>
            <person name="Hausmann B."/>
            <person name="Pjevac P."/>
            <person name="Schreck K."/>
            <person name="Herbold C.W."/>
            <person name="Daims H."/>
            <person name="Wagner M."/>
            <person name="Pester M."/>
            <person name="Loy A."/>
        </authorList>
    </citation>
    <scope>NUCLEOTIDE SEQUENCE [LARGE SCALE GENOMIC DNA]</scope>
    <source>
        <strain evidence="4">26-4b1</strain>
    </source>
</reference>
<dbReference type="SUPFAM" id="SSF54427">
    <property type="entry name" value="NTF2-like"/>
    <property type="match status" value="1"/>
</dbReference>
<evidence type="ECO:0000313" key="3">
    <source>
        <dbReference type="EMBL" id="PKU23451.1"/>
    </source>
</evidence>
<dbReference type="Proteomes" id="UP000233293">
    <property type="component" value="Unassembled WGS sequence"/>
</dbReference>
<keyword evidence="2" id="KW-0560">Oxidoreductase</keyword>
<evidence type="ECO:0000256" key="2">
    <source>
        <dbReference type="ARBA" id="ARBA00023002"/>
    </source>
</evidence>
<dbReference type="RefSeq" id="WP_101251721.1">
    <property type="nucleotide sequence ID" value="NZ_PIUM01000020.1"/>
</dbReference>
<dbReference type="OrthoDB" id="5517499at2"/>
<sequence length="157" mass="17527">MISIENRNAVTDLLAAATLRLDEDELESWVECFEETAVYRILSRENVARGLPLPLFQCDNKNMLRDRVLSLRKANVTNPHRDCHVAGLPALEAEADGTISVTSSYALYQTDPDGVGRLFSVGRYRDRIRIAGSAAKFIERVVIVDMFSIPTMLSTPI</sequence>
<name>A0A2N3PSR9_9PROT</name>
<evidence type="ECO:0008006" key="5">
    <source>
        <dbReference type="Google" id="ProtNLM"/>
    </source>
</evidence>
<protein>
    <recommendedName>
        <fullName evidence="5">Anthranilate 1,2-dioxygenase</fullName>
    </recommendedName>
</protein>
<dbReference type="InterPro" id="IPR032710">
    <property type="entry name" value="NTF2-like_dom_sf"/>
</dbReference>
<accession>A0A2N3PSR9</accession>
<evidence type="ECO:0000313" key="4">
    <source>
        <dbReference type="Proteomes" id="UP000233293"/>
    </source>
</evidence>
<gene>
    <name evidence="3" type="ORF">CWS72_16465</name>
</gene>
<dbReference type="AlphaFoldDB" id="A0A2N3PSR9"/>
<dbReference type="EMBL" id="PIUM01000020">
    <property type="protein sequence ID" value="PKU23451.1"/>
    <property type="molecule type" value="Genomic_DNA"/>
</dbReference>
<dbReference type="InterPro" id="IPR000391">
    <property type="entry name" value="Rng_hydr_dOase-bsu"/>
</dbReference>
<dbReference type="Gene3D" id="3.10.450.50">
    <property type="match status" value="1"/>
</dbReference>
<dbReference type="CDD" id="cd00667">
    <property type="entry name" value="ring_hydroxylating_dioxygenases_beta"/>
    <property type="match status" value="1"/>
</dbReference>
<comment type="caution">
    <text evidence="3">The sequence shown here is derived from an EMBL/GenBank/DDBJ whole genome shotgun (WGS) entry which is preliminary data.</text>
</comment>
<dbReference type="Pfam" id="PF00866">
    <property type="entry name" value="Ring_hydroxyl_B"/>
    <property type="match status" value="1"/>
</dbReference>